<dbReference type="RefSeq" id="XP_016464999.2">
    <property type="nucleotide sequence ID" value="XM_016609513.2"/>
</dbReference>
<dbReference type="GeneID" id="107787900"/>
<name>A0A1S3ZL22_TOBAC</name>
<reference evidence="1" key="1">
    <citation type="journal article" date="2014" name="Nat. Commun.">
        <title>The tobacco genome sequence and its comparison with those of tomato and potato.</title>
        <authorList>
            <person name="Sierro N."/>
            <person name="Battey J.N."/>
            <person name="Ouadi S."/>
            <person name="Bakaher N."/>
            <person name="Bovet L."/>
            <person name="Willig A."/>
            <person name="Goepfert S."/>
            <person name="Peitsch M.C."/>
            <person name="Ivanov N.V."/>
        </authorList>
    </citation>
    <scope>NUCLEOTIDE SEQUENCE [LARGE SCALE GENOMIC DNA]</scope>
</reference>
<protein>
    <submittedName>
        <fullName evidence="2">Uncharacterized protein LOC107787900</fullName>
    </submittedName>
</protein>
<dbReference type="AlphaFoldDB" id="A0A1S3ZL22"/>
<dbReference type="PaxDb" id="4097-A0A1S3ZL22"/>
<evidence type="ECO:0000313" key="1">
    <source>
        <dbReference type="Proteomes" id="UP000790787"/>
    </source>
</evidence>
<gene>
    <name evidence="2" type="primary">LOC107787900</name>
</gene>
<dbReference type="KEGG" id="nta:107787900"/>
<accession>A0A1S3ZL22</accession>
<dbReference type="Proteomes" id="UP000790787">
    <property type="component" value="Chromosome 23"/>
</dbReference>
<keyword evidence="1" id="KW-1185">Reference proteome</keyword>
<dbReference type="RefSeq" id="XP_016464999.1">
    <property type="nucleotide sequence ID" value="XM_016609513.1"/>
</dbReference>
<proteinExistence type="predicted"/>
<organism evidence="1 2">
    <name type="scientific">Nicotiana tabacum</name>
    <name type="common">Common tobacco</name>
    <dbReference type="NCBI Taxonomy" id="4097"/>
    <lineage>
        <taxon>Eukaryota</taxon>
        <taxon>Viridiplantae</taxon>
        <taxon>Streptophyta</taxon>
        <taxon>Embryophyta</taxon>
        <taxon>Tracheophyta</taxon>
        <taxon>Spermatophyta</taxon>
        <taxon>Magnoliopsida</taxon>
        <taxon>eudicotyledons</taxon>
        <taxon>Gunneridae</taxon>
        <taxon>Pentapetalae</taxon>
        <taxon>asterids</taxon>
        <taxon>lamiids</taxon>
        <taxon>Solanales</taxon>
        <taxon>Solanaceae</taxon>
        <taxon>Nicotianoideae</taxon>
        <taxon>Nicotianeae</taxon>
        <taxon>Nicotiana</taxon>
    </lineage>
</organism>
<reference evidence="2" key="2">
    <citation type="submission" date="2025-08" db="UniProtKB">
        <authorList>
            <consortium name="RefSeq"/>
        </authorList>
    </citation>
    <scope>IDENTIFICATION</scope>
    <source>
        <tissue evidence="2">Leaf</tissue>
    </source>
</reference>
<sequence length="270" mass="30114">MPFPEEWNMKPVPWMPGAVLDLKNWVRALVATSTYAERSWRDLSKGWWEAKNHGLGKDEILRPLSNEEETLASFPKPVKGNKRKRAYVPDDPKPKKRTARKPNKNVIPLTVESVMRLRYEDEEEEEKENDGSALAARTKRTTDAPSAAGSMMLHEAPPRTEDIPGNDSSGIPKLSKIKDASHRSQQMGDMFEGALESLRTEENAPSDSFGAATIEDSPTFLVFSARVIPEAQALGALDLDRPHDGEDPFVTCLPVSRMSLVLVNQIFFTG</sequence>
<evidence type="ECO:0000313" key="2">
    <source>
        <dbReference type="RefSeq" id="XP_016464999.2"/>
    </source>
</evidence>